<dbReference type="CDD" id="cd07153">
    <property type="entry name" value="Fur_like"/>
    <property type="match status" value="1"/>
</dbReference>
<feature type="binding site" evidence="8">
    <location>
        <position position="141"/>
    </location>
    <ligand>
        <name>Zn(2+)</name>
        <dbReference type="ChEBI" id="CHEBI:29105"/>
    </ligand>
</feature>
<keyword evidence="4 8" id="KW-0862">Zinc</keyword>
<dbReference type="Gene3D" id="3.30.1490.190">
    <property type="match status" value="1"/>
</dbReference>
<evidence type="ECO:0000256" key="8">
    <source>
        <dbReference type="PIRSR" id="PIRSR602481-1"/>
    </source>
</evidence>
<evidence type="ECO:0000256" key="2">
    <source>
        <dbReference type="ARBA" id="ARBA00022491"/>
    </source>
</evidence>
<dbReference type="GO" id="GO:0008270">
    <property type="term" value="F:zinc ion binding"/>
    <property type="evidence" value="ECO:0007669"/>
    <property type="project" value="TreeGrafter"/>
</dbReference>
<evidence type="ECO:0000313" key="11">
    <source>
        <dbReference type="Proteomes" id="UP000198577"/>
    </source>
</evidence>
<accession>A0A1I5U4S6</accession>
<dbReference type="InterPro" id="IPR002481">
    <property type="entry name" value="FUR"/>
</dbReference>
<gene>
    <name evidence="10" type="ORF">SAMN05444406_10630</name>
</gene>
<reference evidence="10 11" key="1">
    <citation type="submission" date="2016-10" db="EMBL/GenBank/DDBJ databases">
        <authorList>
            <person name="de Groot N.N."/>
        </authorList>
    </citation>
    <scope>NUCLEOTIDE SEQUENCE [LARGE SCALE GENOMIC DNA]</scope>
    <source>
        <strain evidence="10 11">DSM 20678</strain>
    </source>
</reference>
<dbReference type="GO" id="GO:0000976">
    <property type="term" value="F:transcription cis-regulatory region binding"/>
    <property type="evidence" value="ECO:0007669"/>
    <property type="project" value="TreeGrafter"/>
</dbReference>
<dbReference type="InterPro" id="IPR043135">
    <property type="entry name" value="Fur_C"/>
</dbReference>
<comment type="similarity">
    <text evidence="1">Belongs to the Fur family.</text>
</comment>
<dbReference type="SUPFAM" id="SSF46785">
    <property type="entry name" value="Winged helix' DNA-binding domain"/>
    <property type="match status" value="1"/>
</dbReference>
<comment type="cofactor">
    <cofactor evidence="8">
        <name>Zn(2+)</name>
        <dbReference type="ChEBI" id="CHEBI:29105"/>
    </cofactor>
    <text evidence="8">Binds 1 zinc ion per subunit.</text>
</comment>
<evidence type="ECO:0000256" key="4">
    <source>
        <dbReference type="ARBA" id="ARBA00022833"/>
    </source>
</evidence>
<dbReference type="Pfam" id="PF01475">
    <property type="entry name" value="FUR"/>
    <property type="match status" value="1"/>
</dbReference>
<dbReference type="InterPro" id="IPR036388">
    <property type="entry name" value="WH-like_DNA-bd_sf"/>
</dbReference>
<dbReference type="GO" id="GO:1900376">
    <property type="term" value="P:regulation of secondary metabolite biosynthetic process"/>
    <property type="evidence" value="ECO:0007669"/>
    <property type="project" value="TreeGrafter"/>
</dbReference>
<dbReference type="OrthoDB" id="8659436at2"/>
<keyword evidence="7" id="KW-0804">Transcription</keyword>
<name>A0A1I5U4S6_9FIRM</name>
<keyword evidence="3 8" id="KW-0479">Metal-binding</keyword>
<protein>
    <submittedName>
        <fullName evidence="10">Fur family transcriptional regulator, ferric uptake regulator</fullName>
    </submittedName>
</protein>
<dbReference type="GO" id="GO:0003700">
    <property type="term" value="F:DNA-binding transcription factor activity"/>
    <property type="evidence" value="ECO:0007669"/>
    <property type="project" value="InterPro"/>
</dbReference>
<feature type="binding site" evidence="8">
    <location>
        <position position="101"/>
    </location>
    <ligand>
        <name>Zn(2+)</name>
        <dbReference type="ChEBI" id="CHEBI:29105"/>
    </ligand>
</feature>
<feature type="binding site" evidence="9">
    <location>
        <position position="133"/>
    </location>
    <ligand>
        <name>Fe cation</name>
        <dbReference type="ChEBI" id="CHEBI:24875"/>
    </ligand>
</feature>
<evidence type="ECO:0000313" key="10">
    <source>
        <dbReference type="EMBL" id="SFP90249.1"/>
    </source>
</evidence>
<keyword evidence="11" id="KW-1185">Reference proteome</keyword>
<evidence type="ECO:0000256" key="9">
    <source>
        <dbReference type="PIRSR" id="PIRSR602481-2"/>
    </source>
</evidence>
<dbReference type="PANTHER" id="PTHR33202:SF7">
    <property type="entry name" value="FERRIC UPTAKE REGULATION PROTEIN"/>
    <property type="match status" value="1"/>
</dbReference>
<dbReference type="FunFam" id="1.10.10.10:FF:000051">
    <property type="entry name" value="Fur family transcriptional regulator"/>
    <property type="match status" value="1"/>
</dbReference>
<evidence type="ECO:0000256" key="3">
    <source>
        <dbReference type="ARBA" id="ARBA00022723"/>
    </source>
</evidence>
<dbReference type="InterPro" id="IPR036390">
    <property type="entry name" value="WH_DNA-bd_sf"/>
</dbReference>
<feature type="binding site" evidence="8">
    <location>
        <position position="104"/>
    </location>
    <ligand>
        <name>Zn(2+)</name>
        <dbReference type="ChEBI" id="CHEBI:29105"/>
    </ligand>
</feature>
<dbReference type="AlphaFoldDB" id="A0A1I5U4S6"/>
<keyword evidence="9" id="KW-0408">Iron</keyword>
<dbReference type="GO" id="GO:0045892">
    <property type="term" value="P:negative regulation of DNA-templated transcription"/>
    <property type="evidence" value="ECO:0007669"/>
    <property type="project" value="TreeGrafter"/>
</dbReference>
<comment type="cofactor">
    <cofactor evidence="9">
        <name>Mn(2+)</name>
        <dbReference type="ChEBI" id="CHEBI:29035"/>
    </cofactor>
    <cofactor evidence="9">
        <name>Fe(2+)</name>
        <dbReference type="ChEBI" id="CHEBI:29033"/>
    </cofactor>
    <text evidence="9">Binds 1 Mn(2+) or Fe(2+) ion per subunit.</text>
</comment>
<dbReference type="PANTHER" id="PTHR33202">
    <property type="entry name" value="ZINC UPTAKE REGULATION PROTEIN"/>
    <property type="match status" value="1"/>
</dbReference>
<feature type="binding site" evidence="9">
    <location>
        <position position="95"/>
    </location>
    <ligand>
        <name>Fe cation</name>
        <dbReference type="ChEBI" id="CHEBI:24875"/>
    </ligand>
</feature>
<evidence type="ECO:0000256" key="5">
    <source>
        <dbReference type="ARBA" id="ARBA00023015"/>
    </source>
</evidence>
<organism evidence="10 11">
    <name type="scientific">Caldicoprobacter faecalis</name>
    <dbReference type="NCBI Taxonomy" id="937334"/>
    <lineage>
        <taxon>Bacteria</taxon>
        <taxon>Bacillati</taxon>
        <taxon>Bacillota</taxon>
        <taxon>Clostridia</taxon>
        <taxon>Caldicoprobacterales</taxon>
        <taxon>Caldicoprobacteraceae</taxon>
        <taxon>Caldicoprobacter</taxon>
    </lineage>
</organism>
<feature type="binding site" evidence="8">
    <location>
        <position position="144"/>
    </location>
    <ligand>
        <name>Zn(2+)</name>
        <dbReference type="ChEBI" id="CHEBI:29105"/>
    </ligand>
</feature>
<dbReference type="EMBL" id="FOXR01000006">
    <property type="protein sequence ID" value="SFP90249.1"/>
    <property type="molecule type" value="Genomic_DNA"/>
</dbReference>
<dbReference type="Proteomes" id="UP000198577">
    <property type="component" value="Unassembled WGS sequence"/>
</dbReference>
<evidence type="ECO:0000256" key="1">
    <source>
        <dbReference type="ARBA" id="ARBA00007957"/>
    </source>
</evidence>
<keyword evidence="2" id="KW-0678">Repressor</keyword>
<evidence type="ECO:0000256" key="6">
    <source>
        <dbReference type="ARBA" id="ARBA00023125"/>
    </source>
</evidence>
<sequence length="152" mass="17953">MSNDDMNRIKEILKEKGYKLTPQRRATLEVIMNNKGKHMSTEEIYFHVKKICPEIGLATVYRTMLLFEELGILYKHNFDDGKNRYELSTMNDDHHHHHLVCLSCGQVIEVEEDLLDSLEEKIEEKHRFKIVNHNVKFFGYCSKCRHNDEGSV</sequence>
<dbReference type="RefSeq" id="WP_025746462.1">
    <property type="nucleotide sequence ID" value="NZ_FOXR01000006.1"/>
</dbReference>
<evidence type="ECO:0000256" key="7">
    <source>
        <dbReference type="ARBA" id="ARBA00023163"/>
    </source>
</evidence>
<proteinExistence type="inferred from homology"/>
<keyword evidence="6" id="KW-0238">DNA-binding</keyword>
<dbReference type="STRING" id="937334.SAMN05444406_10630"/>
<keyword evidence="5" id="KW-0805">Transcription regulation</keyword>
<dbReference type="Gene3D" id="1.10.10.10">
    <property type="entry name" value="Winged helix-like DNA-binding domain superfamily/Winged helix DNA-binding domain"/>
    <property type="match status" value="1"/>
</dbReference>